<name>A0A2S2QMM2_9HEMI</name>
<dbReference type="InterPro" id="IPR036179">
    <property type="entry name" value="Ig-like_dom_sf"/>
</dbReference>
<dbReference type="CDD" id="cd00096">
    <property type="entry name" value="Ig"/>
    <property type="match status" value="1"/>
</dbReference>
<protein>
    <submittedName>
        <fullName evidence="4">Uncharacterized protein LOC112693223</fullName>
    </submittedName>
</protein>
<reference evidence="4" key="2">
    <citation type="submission" date="2025-04" db="UniProtKB">
        <authorList>
            <consortium name="RefSeq"/>
        </authorList>
    </citation>
    <scope>IDENTIFICATION</scope>
    <source>
        <tissue evidence="4">Whole body</tissue>
    </source>
</reference>
<keyword evidence="1" id="KW-0732">Signal</keyword>
<organism evidence="2">
    <name type="scientific">Sipha flava</name>
    <name type="common">yellow sugarcane aphid</name>
    <dbReference type="NCBI Taxonomy" id="143950"/>
    <lineage>
        <taxon>Eukaryota</taxon>
        <taxon>Metazoa</taxon>
        <taxon>Ecdysozoa</taxon>
        <taxon>Arthropoda</taxon>
        <taxon>Hexapoda</taxon>
        <taxon>Insecta</taxon>
        <taxon>Pterygota</taxon>
        <taxon>Neoptera</taxon>
        <taxon>Paraneoptera</taxon>
        <taxon>Hemiptera</taxon>
        <taxon>Sternorrhyncha</taxon>
        <taxon>Aphidomorpha</taxon>
        <taxon>Aphidoidea</taxon>
        <taxon>Aphididae</taxon>
        <taxon>Sipha</taxon>
    </lineage>
</organism>
<feature type="chain" id="PRO_5044579203" evidence="1">
    <location>
        <begin position="23"/>
        <end position="191"/>
    </location>
</feature>
<evidence type="ECO:0000313" key="2">
    <source>
        <dbReference type="EMBL" id="MBY78790.1"/>
    </source>
</evidence>
<evidence type="ECO:0000313" key="4">
    <source>
        <dbReference type="RefSeq" id="XP_025423983.1"/>
    </source>
</evidence>
<dbReference type="RefSeq" id="XP_025423983.1">
    <property type="nucleotide sequence ID" value="XM_025568198.1"/>
</dbReference>
<dbReference type="Proteomes" id="UP000694846">
    <property type="component" value="Unplaced"/>
</dbReference>
<accession>A0A2S2QMM2</accession>
<reference evidence="2" key="1">
    <citation type="submission" date="2018-04" db="EMBL/GenBank/DDBJ databases">
        <title>Transcriptome assembly of Sipha flava.</title>
        <authorList>
            <person name="Scully E.D."/>
            <person name="Geib S.M."/>
            <person name="Palmer N.A."/>
            <person name="Koch K."/>
            <person name="Bradshaw J."/>
            <person name="Heng-Moss T."/>
            <person name="Sarath G."/>
        </authorList>
    </citation>
    <scope>NUCLEOTIDE SEQUENCE</scope>
</reference>
<evidence type="ECO:0000313" key="3">
    <source>
        <dbReference type="Proteomes" id="UP000694846"/>
    </source>
</evidence>
<dbReference type="GeneID" id="112693223"/>
<keyword evidence="3" id="KW-1185">Reference proteome</keyword>
<dbReference type="EMBL" id="GGMS01009587">
    <property type="protein sequence ID" value="MBY78790.1"/>
    <property type="molecule type" value="Transcribed_RNA"/>
</dbReference>
<dbReference type="Gene3D" id="2.60.40.10">
    <property type="entry name" value="Immunoglobulins"/>
    <property type="match status" value="1"/>
</dbReference>
<dbReference type="AlphaFoldDB" id="A0A2S2QMM2"/>
<gene>
    <name evidence="4" type="primary">LOC112693223</name>
    <name evidence="2" type="ORF">g.67215</name>
</gene>
<sequence>MNANMLLRTLVAAQVLCVVAFAEILKPSWHQYYPGTYAYGIRYFEKLASMRENFQKGIPYNKWGFYNRMDTTSTTTNKKTRRLRMGSGWWKLVPPTGAEINCEFPITVPVISNIVWERVDLGKVEKEMAMRRMGEVQTYDMHLRPRGSTLHFHDVTPLDKGLYRCLASSVDRLTGESQTIFQDTEFYPDVV</sequence>
<proteinExistence type="predicted"/>
<feature type="signal peptide" evidence="1">
    <location>
        <begin position="1"/>
        <end position="22"/>
    </location>
</feature>
<evidence type="ECO:0000256" key="1">
    <source>
        <dbReference type="SAM" id="SignalP"/>
    </source>
</evidence>
<dbReference type="SUPFAM" id="SSF48726">
    <property type="entry name" value="Immunoglobulin"/>
    <property type="match status" value="1"/>
</dbReference>
<dbReference type="InterPro" id="IPR013783">
    <property type="entry name" value="Ig-like_fold"/>
</dbReference>
<dbReference type="OrthoDB" id="6330588at2759"/>